<dbReference type="Proteomes" id="UP001417504">
    <property type="component" value="Unassembled WGS sequence"/>
</dbReference>
<evidence type="ECO:0000259" key="7">
    <source>
        <dbReference type="PROSITE" id="PS50089"/>
    </source>
</evidence>
<dbReference type="PROSITE" id="PS50089">
    <property type="entry name" value="ZF_RING_2"/>
    <property type="match status" value="1"/>
</dbReference>
<dbReference type="PANTHER" id="PTHR42647:SF5">
    <property type="entry name" value="SBP (S-RIBONUCLEASE BINDING PROTEIN) FAMILY PROTEIN"/>
    <property type="match status" value="1"/>
</dbReference>
<comment type="caution">
    <text evidence="8">The sequence shown here is derived from an EMBL/GenBank/DDBJ whole genome shotgun (WGS) entry which is preliminary data.</text>
</comment>
<gene>
    <name evidence="8" type="ORF">Sjap_004684</name>
</gene>
<organism evidence="8 9">
    <name type="scientific">Stephania japonica</name>
    <dbReference type="NCBI Taxonomy" id="461633"/>
    <lineage>
        <taxon>Eukaryota</taxon>
        <taxon>Viridiplantae</taxon>
        <taxon>Streptophyta</taxon>
        <taxon>Embryophyta</taxon>
        <taxon>Tracheophyta</taxon>
        <taxon>Spermatophyta</taxon>
        <taxon>Magnoliopsida</taxon>
        <taxon>Ranunculales</taxon>
        <taxon>Menispermaceae</taxon>
        <taxon>Menispermoideae</taxon>
        <taxon>Cissampelideae</taxon>
        <taxon>Stephania</taxon>
    </lineage>
</organism>
<evidence type="ECO:0000256" key="1">
    <source>
        <dbReference type="ARBA" id="ARBA00022723"/>
    </source>
</evidence>
<dbReference type="CDD" id="cd16649">
    <property type="entry name" value="mRING-HC-C3HC5_CGRF1-like"/>
    <property type="match status" value="1"/>
</dbReference>
<keyword evidence="5" id="KW-0175">Coiled coil</keyword>
<dbReference type="PANTHER" id="PTHR42647">
    <property type="entry name" value="SBP (S-RIBONUCLEASE BINDING PROTEIN) FAMILY PROTEIN"/>
    <property type="match status" value="1"/>
</dbReference>
<keyword evidence="3" id="KW-0862">Zinc</keyword>
<evidence type="ECO:0000313" key="8">
    <source>
        <dbReference type="EMBL" id="KAK9144781.1"/>
    </source>
</evidence>
<accession>A0AAP0K2N3</accession>
<evidence type="ECO:0000256" key="3">
    <source>
        <dbReference type="ARBA" id="ARBA00022833"/>
    </source>
</evidence>
<feature type="domain" description="RING-type" evidence="7">
    <location>
        <begin position="329"/>
        <end position="363"/>
    </location>
</feature>
<dbReference type="Gene3D" id="3.30.40.10">
    <property type="entry name" value="Zinc/RING finger domain, C3HC4 (zinc finger)"/>
    <property type="match status" value="1"/>
</dbReference>
<feature type="coiled-coil region" evidence="5">
    <location>
        <begin position="229"/>
        <end position="270"/>
    </location>
</feature>
<dbReference type="Pfam" id="PF13920">
    <property type="entry name" value="zf-C3HC4_3"/>
    <property type="match status" value="1"/>
</dbReference>
<evidence type="ECO:0000256" key="2">
    <source>
        <dbReference type="ARBA" id="ARBA00022771"/>
    </source>
</evidence>
<dbReference type="InterPro" id="IPR001841">
    <property type="entry name" value="Znf_RING"/>
</dbReference>
<keyword evidence="9" id="KW-1185">Reference proteome</keyword>
<feature type="region of interest" description="Disordered" evidence="6">
    <location>
        <begin position="132"/>
        <end position="154"/>
    </location>
</feature>
<proteinExistence type="predicted"/>
<evidence type="ECO:0000256" key="6">
    <source>
        <dbReference type="SAM" id="MobiDB-lite"/>
    </source>
</evidence>
<dbReference type="PIRSF" id="PIRSF036836">
    <property type="entry name" value="RNase_bind_SBP1"/>
    <property type="match status" value="1"/>
</dbReference>
<name>A0AAP0K2N3_9MAGN</name>
<reference evidence="8 9" key="1">
    <citation type="submission" date="2024-01" db="EMBL/GenBank/DDBJ databases">
        <title>Genome assemblies of Stephania.</title>
        <authorList>
            <person name="Yang L."/>
        </authorList>
    </citation>
    <scope>NUCLEOTIDE SEQUENCE [LARGE SCALE GENOMIC DNA]</scope>
    <source>
        <strain evidence="8">QJT</strain>
        <tissue evidence="8">Leaf</tissue>
    </source>
</reference>
<sequence>MAVQAQYPSNILLLNRNGQEGKNGTVVMGNDYNSMLQQQQQQQGGGFLDQSSNPIFFGNGVGANSRKRSRDVVGNGNGGGGGSSAGAVPINWFSVQPPQPTLINLSQLHNHHHHQQQQGNGVSTGLRLSFGDQQQQQQNHQSHQNHHHQQQQQQNIVLPSSLILSSCSSPSSSSILSDDLTLQIKQQRDEIDQFLQAQGDHLRRTLAERRQAHYRALLCAAEGSLARRLRDKEMEVEKAARRSAELEDRVAQHRAEAQAWQSKARAHEATAAGLQAQLQQAMACAGPGGVGAQDKIQECEAEDAESAHVDPVRVDRLDRDGSSSVGPACRLCRTRAASVVLLPCRHLSLCTACNAVSDTCPRCATRRTTSVEVFLP</sequence>
<dbReference type="EMBL" id="JBBNAE010000002">
    <property type="protein sequence ID" value="KAK9144781.1"/>
    <property type="molecule type" value="Genomic_DNA"/>
</dbReference>
<dbReference type="GO" id="GO:0008270">
    <property type="term" value="F:zinc ion binding"/>
    <property type="evidence" value="ECO:0007669"/>
    <property type="project" value="UniProtKB-KW"/>
</dbReference>
<protein>
    <recommendedName>
        <fullName evidence="7">RING-type domain-containing protein</fullName>
    </recommendedName>
</protein>
<evidence type="ECO:0000256" key="5">
    <source>
        <dbReference type="SAM" id="Coils"/>
    </source>
</evidence>
<dbReference type="AlphaFoldDB" id="A0AAP0K2N3"/>
<keyword evidence="2 4" id="KW-0863">Zinc-finger</keyword>
<dbReference type="InterPro" id="IPR013083">
    <property type="entry name" value="Znf_RING/FYVE/PHD"/>
</dbReference>
<evidence type="ECO:0000256" key="4">
    <source>
        <dbReference type="PROSITE-ProRule" id="PRU00175"/>
    </source>
</evidence>
<keyword evidence="1" id="KW-0479">Metal-binding</keyword>
<feature type="region of interest" description="Disordered" evidence="6">
    <location>
        <begin position="60"/>
        <end position="81"/>
    </location>
</feature>
<feature type="compositionally biased region" description="Low complexity" evidence="6">
    <location>
        <begin position="133"/>
        <end position="142"/>
    </location>
</feature>
<dbReference type="GO" id="GO:0004842">
    <property type="term" value="F:ubiquitin-protein transferase activity"/>
    <property type="evidence" value="ECO:0007669"/>
    <property type="project" value="TreeGrafter"/>
</dbReference>
<evidence type="ECO:0000313" key="9">
    <source>
        <dbReference type="Proteomes" id="UP001417504"/>
    </source>
</evidence>